<evidence type="ECO:0000256" key="7">
    <source>
        <dbReference type="ARBA" id="ARBA00023098"/>
    </source>
</evidence>
<evidence type="ECO:0000313" key="14">
    <source>
        <dbReference type="Proteomes" id="UP000424527"/>
    </source>
</evidence>
<reference evidence="13 14" key="1">
    <citation type="submission" date="2019-07" db="EMBL/GenBank/DDBJ databases">
        <title>Chromosome genome assembly for large yellow croaker.</title>
        <authorList>
            <person name="Xiao S."/>
        </authorList>
    </citation>
    <scope>NUCLEOTIDE SEQUENCE [LARGE SCALE GENOMIC DNA]</scope>
    <source>
        <strain evidence="13">JMULYC20181020</strain>
        <tissue evidence="13">Muscle</tissue>
    </source>
</reference>
<feature type="transmembrane region" description="Helical" evidence="11">
    <location>
        <begin position="276"/>
        <end position="298"/>
    </location>
</feature>
<keyword evidence="4 11" id="KW-0812">Transmembrane</keyword>
<feature type="transmembrane region" description="Helical" evidence="11">
    <location>
        <begin position="189"/>
        <end position="206"/>
    </location>
</feature>
<accession>A0A6G0HJV7</accession>
<evidence type="ECO:0000313" key="13">
    <source>
        <dbReference type="EMBL" id="KAE8279528.1"/>
    </source>
</evidence>
<feature type="region of interest" description="Disordered" evidence="10">
    <location>
        <begin position="1"/>
        <end position="63"/>
    </location>
</feature>
<dbReference type="GO" id="GO:0005886">
    <property type="term" value="C:plasma membrane"/>
    <property type="evidence" value="ECO:0007669"/>
    <property type="project" value="TreeGrafter"/>
</dbReference>
<evidence type="ECO:0000256" key="5">
    <source>
        <dbReference type="ARBA" id="ARBA00022919"/>
    </source>
</evidence>
<keyword evidence="5" id="KW-0746">Sphingolipid metabolism</keyword>
<dbReference type="Pfam" id="PF14360">
    <property type="entry name" value="PAP2_C"/>
    <property type="match status" value="1"/>
</dbReference>
<sequence>MAASELIQDSDDVGPHVEANVTTVNPPSSPHPSRVANGNPTRLASPPSPTADAHGGKKHQEGSKLSSIFKQNQLIHSLSSGLRKHCDYVKITVPEERANRLPKEWWKTGVAFLYALFNLVFTTVVITIVHERVPDKSVSPPLPDKFFDYMDRVPWAFTVTEVNGLILVGLWLVQWLFLKHKSIVGRRCFFLIGTLYMYRCVTMYITTLPVPGKHMVCAPKLYNDSTGKIWRILRLISGGGLSLTGSHLMCGDFLYSGHTVMLTLSYLFIKEYSPRWMWWYHWFCWLLSASGVLCILIAHEHYSIDVVIGYFATNRTFWWYHTMANTHALRQAPNNYLSRTWWNPIFGFLERNVQTTVPIVFAWPVALPSSCRQRYRIVEAGRDEWTAAVTEPSLNGVRPDFLYERA</sequence>
<evidence type="ECO:0000256" key="11">
    <source>
        <dbReference type="SAM" id="Phobius"/>
    </source>
</evidence>
<evidence type="ECO:0000256" key="9">
    <source>
        <dbReference type="ARBA" id="ARBA00049904"/>
    </source>
</evidence>
<dbReference type="AlphaFoldDB" id="A0A6G0HJV7"/>
<keyword evidence="3 13" id="KW-0808">Transferase</keyword>
<dbReference type="PANTHER" id="PTHR21290:SF24">
    <property type="entry name" value="PHOSPHATIDYLCHOLINE:CERAMIDE CHOLINEPHOSPHOTRANSFERASE 2"/>
    <property type="match status" value="1"/>
</dbReference>
<dbReference type="GO" id="GO:0033188">
    <property type="term" value="F:sphingomyelin synthase activity"/>
    <property type="evidence" value="ECO:0007669"/>
    <property type="project" value="TreeGrafter"/>
</dbReference>
<dbReference type="InterPro" id="IPR045221">
    <property type="entry name" value="Sphingomyelin_synth-like"/>
</dbReference>
<keyword evidence="14" id="KW-1185">Reference proteome</keyword>
<dbReference type="Proteomes" id="UP000424527">
    <property type="component" value="Unassembled WGS sequence"/>
</dbReference>
<comment type="subcellular location">
    <subcellularLocation>
        <location evidence="1">Membrane</location>
        <topology evidence="1">Multi-pass membrane protein</topology>
    </subcellularLocation>
</comment>
<dbReference type="GO" id="GO:0006686">
    <property type="term" value="P:sphingomyelin biosynthetic process"/>
    <property type="evidence" value="ECO:0007669"/>
    <property type="project" value="TreeGrafter"/>
</dbReference>
<dbReference type="PANTHER" id="PTHR21290">
    <property type="entry name" value="SPHINGOMYELIN SYNTHETASE"/>
    <property type="match status" value="1"/>
</dbReference>
<evidence type="ECO:0000256" key="1">
    <source>
        <dbReference type="ARBA" id="ARBA00004141"/>
    </source>
</evidence>
<comment type="similarity">
    <text evidence="2">Belongs to the sphingomyelin synthase family.</text>
</comment>
<evidence type="ECO:0000256" key="3">
    <source>
        <dbReference type="ARBA" id="ARBA00022679"/>
    </source>
</evidence>
<evidence type="ECO:0000256" key="10">
    <source>
        <dbReference type="SAM" id="MobiDB-lite"/>
    </source>
</evidence>
<gene>
    <name evidence="13" type="ORF">D5F01_LYC23117</name>
</gene>
<keyword evidence="8 11" id="KW-0472">Membrane</keyword>
<evidence type="ECO:0000256" key="8">
    <source>
        <dbReference type="ARBA" id="ARBA00023136"/>
    </source>
</evidence>
<dbReference type="GO" id="GO:0046513">
    <property type="term" value="P:ceramide biosynthetic process"/>
    <property type="evidence" value="ECO:0007669"/>
    <property type="project" value="TreeGrafter"/>
</dbReference>
<name>A0A6G0HJV7_LARCR</name>
<proteinExistence type="inferred from homology"/>
<evidence type="ECO:0000256" key="4">
    <source>
        <dbReference type="ARBA" id="ARBA00022692"/>
    </source>
</evidence>
<dbReference type="EMBL" id="REGW02000023">
    <property type="protein sequence ID" value="KAE8279528.1"/>
    <property type="molecule type" value="Genomic_DNA"/>
</dbReference>
<organism evidence="13 14">
    <name type="scientific">Larimichthys crocea</name>
    <name type="common">Large yellow croaker</name>
    <name type="synonym">Pseudosciaena crocea</name>
    <dbReference type="NCBI Taxonomy" id="215358"/>
    <lineage>
        <taxon>Eukaryota</taxon>
        <taxon>Metazoa</taxon>
        <taxon>Chordata</taxon>
        <taxon>Craniata</taxon>
        <taxon>Vertebrata</taxon>
        <taxon>Euteleostomi</taxon>
        <taxon>Actinopterygii</taxon>
        <taxon>Neopterygii</taxon>
        <taxon>Teleostei</taxon>
        <taxon>Neoteleostei</taxon>
        <taxon>Acanthomorphata</taxon>
        <taxon>Eupercaria</taxon>
        <taxon>Sciaenidae</taxon>
        <taxon>Larimichthys</taxon>
    </lineage>
</organism>
<protein>
    <submittedName>
        <fullName evidence="13">Phosphatidylcholine:ceramide cholinephosphotransferase 2</fullName>
    </submittedName>
</protein>
<evidence type="ECO:0000259" key="12">
    <source>
        <dbReference type="Pfam" id="PF14360"/>
    </source>
</evidence>
<dbReference type="GO" id="GO:0047493">
    <property type="term" value="F:ceramide cholinephosphotransferase activity"/>
    <property type="evidence" value="ECO:0007669"/>
    <property type="project" value="TreeGrafter"/>
</dbReference>
<evidence type="ECO:0000256" key="2">
    <source>
        <dbReference type="ARBA" id="ARBA00005441"/>
    </source>
</evidence>
<dbReference type="GO" id="GO:0000139">
    <property type="term" value="C:Golgi membrane"/>
    <property type="evidence" value="ECO:0007669"/>
    <property type="project" value="TreeGrafter"/>
</dbReference>
<evidence type="ECO:0000256" key="6">
    <source>
        <dbReference type="ARBA" id="ARBA00022989"/>
    </source>
</evidence>
<dbReference type="InterPro" id="IPR025749">
    <property type="entry name" value="Sphingomyelin_synth-like_dom"/>
</dbReference>
<feature type="transmembrane region" description="Helical" evidence="11">
    <location>
        <begin position="153"/>
        <end position="177"/>
    </location>
</feature>
<dbReference type="GO" id="GO:0005789">
    <property type="term" value="C:endoplasmic reticulum membrane"/>
    <property type="evidence" value="ECO:0007669"/>
    <property type="project" value="TreeGrafter"/>
</dbReference>
<keyword evidence="7" id="KW-0443">Lipid metabolism</keyword>
<comment type="caution">
    <text evidence="13">The sequence shown here is derived from an EMBL/GenBank/DDBJ whole genome shotgun (WGS) entry which is preliminary data.</text>
</comment>
<comment type="catalytic activity">
    <reaction evidence="9">
        <text>an N-acylsphing-4-enine + a 1,2-diacyl-sn-glycero-3-phosphoethanolamine = an N-acylsphing-4-enine 1-phosphoethanolamine + a 1,2-diacyl-sn-glycerol</text>
        <dbReference type="Rhea" id="RHEA:36079"/>
        <dbReference type="ChEBI" id="CHEBI:17815"/>
        <dbReference type="ChEBI" id="CHEBI:52639"/>
        <dbReference type="ChEBI" id="CHEBI:64612"/>
        <dbReference type="ChEBI" id="CHEBI:73203"/>
    </reaction>
    <physiologicalReaction direction="left-to-right" evidence="9">
        <dbReference type="Rhea" id="RHEA:36080"/>
    </physiologicalReaction>
</comment>
<feature type="transmembrane region" description="Helical" evidence="11">
    <location>
        <begin position="110"/>
        <end position="133"/>
    </location>
</feature>
<feature type="domain" description="Sphingomyelin synthase-like" evidence="12">
    <location>
        <begin position="249"/>
        <end position="322"/>
    </location>
</feature>
<keyword evidence="6 11" id="KW-1133">Transmembrane helix</keyword>